<dbReference type="Pfam" id="PF05708">
    <property type="entry name" value="Peptidase_C92"/>
    <property type="match status" value="1"/>
</dbReference>
<proteinExistence type="predicted"/>
<protein>
    <recommendedName>
        <fullName evidence="3">YiiX family permuted papain-like enzyme</fullName>
    </recommendedName>
</protein>
<reference evidence="2" key="1">
    <citation type="journal article" date="2019" name="Int. J. Syst. Evol. Microbiol.">
        <title>The Global Catalogue of Microorganisms (GCM) 10K type strain sequencing project: providing services to taxonomists for standard genome sequencing and annotation.</title>
        <authorList>
            <consortium name="The Broad Institute Genomics Platform"/>
            <consortium name="The Broad Institute Genome Sequencing Center for Infectious Disease"/>
            <person name="Wu L."/>
            <person name="Ma J."/>
        </authorList>
    </citation>
    <scope>NUCLEOTIDE SEQUENCE [LARGE SCALE GENOMIC DNA]</scope>
    <source>
        <strain evidence="2">JCM 17919</strain>
    </source>
</reference>
<dbReference type="PROSITE" id="PS51257">
    <property type="entry name" value="PROKAR_LIPOPROTEIN"/>
    <property type="match status" value="1"/>
</dbReference>
<dbReference type="EMBL" id="BAABGY010000007">
    <property type="protein sequence ID" value="GAA4332793.1"/>
    <property type="molecule type" value="Genomic_DNA"/>
</dbReference>
<dbReference type="Proteomes" id="UP001501725">
    <property type="component" value="Unassembled WGS sequence"/>
</dbReference>
<dbReference type="RefSeq" id="WP_345256145.1">
    <property type="nucleotide sequence ID" value="NZ_BAABGY010000007.1"/>
</dbReference>
<dbReference type="InterPro" id="IPR038765">
    <property type="entry name" value="Papain-like_cys_pep_sf"/>
</dbReference>
<sequence>MRTLLLLLPLFVLAACSGSPTPVVKGVAHTAPAAPAPDLVQVRLDSLKAAAQPGDLVLRLGDDMLSHSIRYLSATDPSYSHAGVVVEQGGAHWVAHIAPDEVGRDTIRHEPLDSFLNPKKNLSAGLYRYGLSEPQRLRFLEQIDQYARRGVHFDRTYDLRTEDRLYCSELVARSLAAASGGALRIREDFVPEGMRPLMYAYFANEPIKKEEFATRRYISLDQLYLHPSCRPVLLISFRNP</sequence>
<dbReference type="SUPFAM" id="SSF54001">
    <property type="entry name" value="Cysteine proteinases"/>
    <property type="match status" value="1"/>
</dbReference>
<gene>
    <name evidence="1" type="ORF">GCM10023184_25630</name>
</gene>
<comment type="caution">
    <text evidence="1">The sequence shown here is derived from an EMBL/GenBank/DDBJ whole genome shotgun (WGS) entry which is preliminary data.</text>
</comment>
<evidence type="ECO:0000313" key="1">
    <source>
        <dbReference type="EMBL" id="GAA4332793.1"/>
    </source>
</evidence>
<dbReference type="Gene3D" id="3.90.1720.10">
    <property type="entry name" value="endopeptidase domain like (from Nostoc punctiforme)"/>
    <property type="match status" value="1"/>
</dbReference>
<organism evidence="1 2">
    <name type="scientific">Flaviaesturariibacter amylovorans</name>
    <dbReference type="NCBI Taxonomy" id="1084520"/>
    <lineage>
        <taxon>Bacteria</taxon>
        <taxon>Pseudomonadati</taxon>
        <taxon>Bacteroidota</taxon>
        <taxon>Chitinophagia</taxon>
        <taxon>Chitinophagales</taxon>
        <taxon>Chitinophagaceae</taxon>
        <taxon>Flaviaestuariibacter</taxon>
    </lineage>
</organism>
<keyword evidence="2" id="KW-1185">Reference proteome</keyword>
<dbReference type="InterPro" id="IPR024453">
    <property type="entry name" value="Peptidase_C92"/>
</dbReference>
<evidence type="ECO:0008006" key="3">
    <source>
        <dbReference type="Google" id="ProtNLM"/>
    </source>
</evidence>
<accession>A0ABP8H1D6</accession>
<name>A0ABP8H1D6_9BACT</name>
<evidence type="ECO:0000313" key="2">
    <source>
        <dbReference type="Proteomes" id="UP001501725"/>
    </source>
</evidence>